<protein>
    <submittedName>
        <fullName evidence="3">Phosphatase PAP2 family protein</fullName>
    </submittedName>
</protein>
<evidence type="ECO:0000313" key="3">
    <source>
        <dbReference type="EMBL" id="RNF77684.1"/>
    </source>
</evidence>
<dbReference type="RefSeq" id="WP_123108789.1">
    <property type="nucleotide sequence ID" value="NZ_RIBZ01000886.1"/>
</dbReference>
<feature type="transmembrane region" description="Helical" evidence="1">
    <location>
        <begin position="191"/>
        <end position="212"/>
    </location>
</feature>
<keyword evidence="1" id="KW-0472">Membrane</keyword>
<dbReference type="EMBL" id="RIBZ01000886">
    <property type="protein sequence ID" value="RNF77684.1"/>
    <property type="molecule type" value="Genomic_DNA"/>
</dbReference>
<keyword evidence="1" id="KW-0812">Transmembrane</keyword>
<comment type="caution">
    <text evidence="3">The sequence shown here is derived from an EMBL/GenBank/DDBJ whole genome shotgun (WGS) entry which is preliminary data.</text>
</comment>
<name>A0A3M8SEV7_9ACTN</name>
<feature type="transmembrane region" description="Helical" evidence="1">
    <location>
        <begin position="93"/>
        <end position="110"/>
    </location>
</feature>
<dbReference type="InterPro" id="IPR036938">
    <property type="entry name" value="PAP2/HPO_sf"/>
</dbReference>
<feature type="transmembrane region" description="Helical" evidence="1">
    <location>
        <begin position="130"/>
        <end position="152"/>
    </location>
</feature>
<dbReference type="Gene3D" id="1.20.144.10">
    <property type="entry name" value="Phosphatidic acid phosphatase type 2/haloperoxidase"/>
    <property type="match status" value="1"/>
</dbReference>
<dbReference type="SMART" id="SM00014">
    <property type="entry name" value="acidPPc"/>
    <property type="match status" value="1"/>
</dbReference>
<dbReference type="AlphaFoldDB" id="A0A3M8SEV7"/>
<reference evidence="3 4" key="1">
    <citation type="submission" date="2018-11" db="EMBL/GenBank/DDBJ databases">
        <title>The Potential of Streptomyces as Biocontrol Agents against the Tomato grey mould, Botrytis cinerea (Gray mold) Frontiers in Microbiology.</title>
        <authorList>
            <person name="Li D."/>
        </authorList>
    </citation>
    <scope>NUCLEOTIDE SEQUENCE [LARGE SCALE GENOMIC DNA]</scope>
    <source>
        <strain evidence="3 4">NEAU-LD23</strain>
    </source>
</reference>
<proteinExistence type="predicted"/>
<accession>A0A3M8SEV7</accession>
<evidence type="ECO:0000259" key="2">
    <source>
        <dbReference type="SMART" id="SM00014"/>
    </source>
</evidence>
<feature type="domain" description="Phosphatidic acid phosphatase type 2/haloperoxidase" evidence="2">
    <location>
        <begin position="93"/>
        <end position="206"/>
    </location>
</feature>
<dbReference type="Pfam" id="PF01569">
    <property type="entry name" value="PAP2"/>
    <property type="match status" value="1"/>
</dbReference>
<dbReference type="Proteomes" id="UP000275401">
    <property type="component" value="Unassembled WGS sequence"/>
</dbReference>
<evidence type="ECO:0000256" key="1">
    <source>
        <dbReference type="SAM" id="Phobius"/>
    </source>
</evidence>
<keyword evidence="1" id="KW-1133">Transmembrane helix</keyword>
<dbReference type="PANTHER" id="PTHR14969">
    <property type="entry name" value="SPHINGOSINE-1-PHOSPHATE PHOSPHOHYDROLASE"/>
    <property type="match status" value="1"/>
</dbReference>
<dbReference type="CDD" id="cd03392">
    <property type="entry name" value="PAP2_like_2"/>
    <property type="match status" value="1"/>
</dbReference>
<feature type="transmembrane region" description="Helical" evidence="1">
    <location>
        <begin position="66"/>
        <end position="86"/>
    </location>
</feature>
<evidence type="ECO:0000313" key="4">
    <source>
        <dbReference type="Proteomes" id="UP000275401"/>
    </source>
</evidence>
<feature type="transmembrane region" description="Helical" evidence="1">
    <location>
        <begin position="164"/>
        <end position="185"/>
    </location>
</feature>
<dbReference type="SUPFAM" id="SSF48317">
    <property type="entry name" value="Acid phosphatase/Vanadium-dependent haloperoxidase"/>
    <property type="match status" value="1"/>
</dbReference>
<organism evidence="3 4">
    <name type="scientific">Streptomyces botrytidirepellens</name>
    <dbReference type="NCBI Taxonomy" id="2486417"/>
    <lineage>
        <taxon>Bacteria</taxon>
        <taxon>Bacillati</taxon>
        <taxon>Actinomycetota</taxon>
        <taxon>Actinomycetes</taxon>
        <taxon>Kitasatosporales</taxon>
        <taxon>Streptomycetaceae</taxon>
        <taxon>Streptomyces</taxon>
    </lineage>
</organism>
<gene>
    <name evidence="3" type="ORF">EEJ42_50030</name>
</gene>
<dbReference type="InterPro" id="IPR000326">
    <property type="entry name" value="PAP2/HPO"/>
</dbReference>
<dbReference type="PANTHER" id="PTHR14969:SF13">
    <property type="entry name" value="AT30094P"/>
    <property type="match status" value="1"/>
</dbReference>
<keyword evidence="4" id="KW-1185">Reference proteome</keyword>
<sequence length="227" mass="24918">MQPQTRPPHTFRIAAVLSVLFVVLLALVAARWGPLTGADRDGVVPLHRIALDHPGWTQTNRVLTDWIWDPWTMRAMTAVIVLWLLLHRERTPALWVVVTAAAGTALQQGVKALLDRPRPHWANPVDSAHYAAFPSGHALTATVTFGLLLWMLKLHGASALWQRLATAVAAVSVLGVGFTRLYLGVHWPTDILGGWLLGAALVAWAVATYPVVHRTERESSSDGRVRP</sequence>